<evidence type="ECO:0000256" key="1">
    <source>
        <dbReference type="SAM" id="MobiDB-lite"/>
    </source>
</evidence>
<dbReference type="InterPro" id="IPR013321">
    <property type="entry name" value="Arc_rbn_hlx_hlx"/>
</dbReference>
<dbReference type="Gene3D" id="1.10.1220.10">
    <property type="entry name" value="Met repressor-like"/>
    <property type="match status" value="1"/>
</dbReference>
<dbReference type="AlphaFoldDB" id="A0A5K1J185"/>
<dbReference type="Pfam" id="PF09274">
    <property type="entry name" value="ParG"/>
    <property type="match status" value="1"/>
</dbReference>
<reference evidence="2 3" key="1">
    <citation type="submission" date="2019-10" db="EMBL/GenBank/DDBJ databases">
        <authorList>
            <person name="Wolf R A."/>
        </authorList>
    </citation>
    <scope>NUCLEOTIDE SEQUENCE [LARGE SCALE GENOMIC DNA]</scope>
    <source>
        <strain evidence="2">Collinsella_aerofaciens_DSM_13712</strain>
    </source>
</reference>
<feature type="compositionally biased region" description="Basic and acidic residues" evidence="1">
    <location>
        <begin position="21"/>
        <end position="34"/>
    </location>
</feature>
<evidence type="ECO:0000313" key="3">
    <source>
        <dbReference type="Proteomes" id="UP000368032"/>
    </source>
</evidence>
<feature type="compositionally biased region" description="Low complexity" evidence="1">
    <location>
        <begin position="1"/>
        <end position="14"/>
    </location>
</feature>
<proteinExistence type="predicted"/>
<dbReference type="EMBL" id="CABWIF010000019">
    <property type="protein sequence ID" value="VWL96185.1"/>
    <property type="molecule type" value="Genomic_DNA"/>
</dbReference>
<organism evidence="2 3">
    <name type="scientific">Collinsella aerofaciens</name>
    <dbReference type="NCBI Taxonomy" id="74426"/>
    <lineage>
        <taxon>Bacteria</taxon>
        <taxon>Bacillati</taxon>
        <taxon>Actinomycetota</taxon>
        <taxon>Coriobacteriia</taxon>
        <taxon>Coriobacteriales</taxon>
        <taxon>Coriobacteriaceae</taxon>
        <taxon>Collinsella</taxon>
    </lineage>
</organism>
<accession>A0A5K1J185</accession>
<feature type="region of interest" description="Disordered" evidence="1">
    <location>
        <begin position="1"/>
        <end position="34"/>
    </location>
</feature>
<dbReference type="InterPro" id="IPR010985">
    <property type="entry name" value="Ribbon_hlx_hlx"/>
</dbReference>
<sequence length="85" mass="9579">MAVKNNFNAFANNNTKPAKKRLMDNQDTAHKGDAGTDERKMITFYVSAKKHAALKAYCKQEGRTMTAVMQNAVDELLKEAENEDR</sequence>
<gene>
    <name evidence="2" type="ORF">CKJAJONC_01841</name>
</gene>
<protein>
    <recommendedName>
        <fullName evidence="4">Protein CopB</fullName>
    </recommendedName>
</protein>
<dbReference type="GO" id="GO:0006355">
    <property type="term" value="P:regulation of DNA-templated transcription"/>
    <property type="evidence" value="ECO:0007669"/>
    <property type="project" value="InterPro"/>
</dbReference>
<dbReference type="Proteomes" id="UP000368032">
    <property type="component" value="Unassembled WGS sequence"/>
</dbReference>
<dbReference type="RefSeq" id="WP_152067970.1">
    <property type="nucleotide sequence ID" value="NZ_CABWIF010000019.1"/>
</dbReference>
<evidence type="ECO:0000313" key="2">
    <source>
        <dbReference type="EMBL" id="VWL96185.1"/>
    </source>
</evidence>
<name>A0A5K1J185_9ACTN</name>
<evidence type="ECO:0008006" key="4">
    <source>
        <dbReference type="Google" id="ProtNLM"/>
    </source>
</evidence>
<dbReference type="SUPFAM" id="SSF47598">
    <property type="entry name" value="Ribbon-helix-helix"/>
    <property type="match status" value="1"/>
</dbReference>
<dbReference type="InterPro" id="IPR015354">
    <property type="entry name" value="DNA_partition_ParG"/>
</dbReference>